<dbReference type="EMBL" id="JAFHKP010000023">
    <property type="protein sequence ID" value="KAG5478915.1"/>
    <property type="molecule type" value="Genomic_DNA"/>
</dbReference>
<protein>
    <recommendedName>
        <fullName evidence="4">BAR domain-containing protein</fullName>
    </recommendedName>
</protein>
<accession>A0A836HLB6</accession>
<proteinExistence type="predicted"/>
<comment type="caution">
    <text evidence="2">The sequence shown here is derived from an EMBL/GenBank/DDBJ whole genome shotgun (WGS) entry which is preliminary data.</text>
</comment>
<keyword evidence="3" id="KW-1185">Reference proteome</keyword>
<dbReference type="GeneID" id="94172695"/>
<dbReference type="KEGG" id="lenr:94172695"/>
<evidence type="ECO:0000313" key="3">
    <source>
        <dbReference type="Proteomes" id="UP000674179"/>
    </source>
</evidence>
<feature type="region of interest" description="Disordered" evidence="1">
    <location>
        <begin position="272"/>
        <end position="301"/>
    </location>
</feature>
<dbReference type="OrthoDB" id="261955at2759"/>
<dbReference type="PANTHER" id="PTHR38148">
    <property type="entry name" value="BAR DOMAIN-CONTAINING PROTEIN"/>
    <property type="match status" value="1"/>
</dbReference>
<dbReference type="Proteomes" id="UP000674179">
    <property type="component" value="Chromosome 23"/>
</dbReference>
<evidence type="ECO:0008006" key="4">
    <source>
        <dbReference type="Google" id="ProtNLM"/>
    </source>
</evidence>
<organism evidence="2 3">
    <name type="scientific">Leishmania enriettii</name>
    <dbReference type="NCBI Taxonomy" id="5663"/>
    <lineage>
        <taxon>Eukaryota</taxon>
        <taxon>Discoba</taxon>
        <taxon>Euglenozoa</taxon>
        <taxon>Kinetoplastea</taxon>
        <taxon>Metakinetoplastina</taxon>
        <taxon>Trypanosomatida</taxon>
        <taxon>Trypanosomatidae</taxon>
        <taxon>Leishmaniinae</taxon>
        <taxon>Leishmania</taxon>
    </lineage>
</organism>
<evidence type="ECO:0000256" key="1">
    <source>
        <dbReference type="SAM" id="MobiDB-lite"/>
    </source>
</evidence>
<evidence type="ECO:0000313" key="2">
    <source>
        <dbReference type="EMBL" id="KAG5478915.1"/>
    </source>
</evidence>
<feature type="compositionally biased region" description="Polar residues" evidence="1">
    <location>
        <begin position="282"/>
        <end position="294"/>
    </location>
</feature>
<dbReference type="RefSeq" id="XP_067692973.1">
    <property type="nucleotide sequence ID" value="XM_067837185.1"/>
</dbReference>
<name>A0A836HLB6_LEIEN</name>
<dbReference type="AlphaFoldDB" id="A0A836HLB6"/>
<dbReference type="PANTHER" id="PTHR38148:SF3">
    <property type="entry name" value="BAR DOMAIN-CONTAINING PROTEIN"/>
    <property type="match status" value="1"/>
</dbReference>
<gene>
    <name evidence="2" type="ORF">CUR178_05496</name>
</gene>
<sequence>MGNKVSIINNSGDGTATGAELQYRHGVLKRLNASCKELKKSVADAVMHTESTPQHLRGVGTGYLNLCACLKHGGGSAGSTHSLRQVEGGERVAFSRSKVDRQLANESYMGFQSFCDAMDDLKAGACATFRAEIHEKFTKELGEMLADTKRALALGKKVKCSMSRFSNAAKLVSRQESAAASKGKDLSVNKSYTKAVSDRNAKEKEFTASLEAFNRQYEEVMAAAQEFCRSTTDVFLDSVVACYREIITMLDVVDTPQRSRFRSEERDIVLQQMPGVGFSESAARNQTDNKSSVATEPKRLD</sequence>
<reference evidence="2 3" key="1">
    <citation type="submission" date="2021-02" db="EMBL/GenBank/DDBJ databases">
        <title>Leishmania (Mundinia) enrietti genome sequencing and assembly.</title>
        <authorList>
            <person name="Almutairi H."/>
            <person name="Gatherer D."/>
        </authorList>
    </citation>
    <scope>NUCLEOTIDE SEQUENCE [LARGE SCALE GENOMIC DNA]</scope>
    <source>
        <strain evidence="2">CUR178</strain>
    </source>
</reference>